<dbReference type="Proteomes" id="UP000838672">
    <property type="component" value="Unassembled WGS sequence"/>
</dbReference>
<dbReference type="Pfam" id="PF00300">
    <property type="entry name" value="His_Phos_1"/>
    <property type="match status" value="1"/>
</dbReference>
<protein>
    <submittedName>
        <fullName evidence="1">Phosphohistidine phosphatase SixA</fullName>
        <ecNumber evidence="1">3.1.3.-</ecNumber>
    </submittedName>
</protein>
<accession>A0ABM8ZUJ7</accession>
<dbReference type="InterPro" id="IPR013078">
    <property type="entry name" value="His_Pase_superF_clade-1"/>
</dbReference>
<dbReference type="EMBL" id="CAKLDI010000001">
    <property type="protein sequence ID" value="CAH0533993.1"/>
    <property type="molecule type" value="Genomic_DNA"/>
</dbReference>
<gene>
    <name evidence="1" type="primary">sixA</name>
    <name evidence="1" type="ORF">VST7929_01875</name>
</gene>
<evidence type="ECO:0000313" key="1">
    <source>
        <dbReference type="EMBL" id="CAH0533993.1"/>
    </source>
</evidence>
<dbReference type="CDD" id="cd07067">
    <property type="entry name" value="HP_PGM_like"/>
    <property type="match status" value="1"/>
</dbReference>
<organism evidence="1 2">
    <name type="scientific">Vibrio stylophorae</name>
    <dbReference type="NCBI Taxonomy" id="659351"/>
    <lineage>
        <taxon>Bacteria</taxon>
        <taxon>Pseudomonadati</taxon>
        <taxon>Pseudomonadota</taxon>
        <taxon>Gammaproteobacteria</taxon>
        <taxon>Vibrionales</taxon>
        <taxon>Vibrionaceae</taxon>
        <taxon>Vibrio</taxon>
    </lineage>
</organism>
<dbReference type="Gene3D" id="3.40.50.1240">
    <property type="entry name" value="Phosphoglycerate mutase-like"/>
    <property type="match status" value="1"/>
</dbReference>
<comment type="caution">
    <text evidence="1">The sequence shown here is derived from an EMBL/GenBank/DDBJ whole genome shotgun (WGS) entry which is preliminary data.</text>
</comment>
<proteinExistence type="predicted"/>
<dbReference type="GO" id="GO:0016787">
    <property type="term" value="F:hydrolase activity"/>
    <property type="evidence" value="ECO:0007669"/>
    <property type="project" value="UniProtKB-KW"/>
</dbReference>
<sequence>MRHGEAQSFAPSDAERPLTQYGEWQSQQVMAELAAQVGTLDRVWVSPYLRAQQTWQAVASTLPKPHLVQTMAEITPHGDEMDVAMLLQASAEVDGFDSILIISHLPLVGYLAATLVPEIQPPMFATSSVLAIDYDLQAKRGELLWHQFAPDAE</sequence>
<dbReference type="SUPFAM" id="SSF53254">
    <property type="entry name" value="Phosphoglycerate mutase-like"/>
    <property type="match status" value="1"/>
</dbReference>
<dbReference type="InterPro" id="IPR004449">
    <property type="entry name" value="SixA"/>
</dbReference>
<keyword evidence="2" id="KW-1185">Reference proteome</keyword>
<dbReference type="InterPro" id="IPR029033">
    <property type="entry name" value="His_PPase_superfam"/>
</dbReference>
<dbReference type="NCBIfam" id="TIGR00249">
    <property type="entry name" value="sixA"/>
    <property type="match status" value="1"/>
</dbReference>
<name>A0ABM8ZUJ7_9VIBR</name>
<reference evidence="1" key="1">
    <citation type="submission" date="2021-11" db="EMBL/GenBank/DDBJ databases">
        <authorList>
            <person name="Rodrigo-Torres L."/>
            <person name="Arahal R. D."/>
            <person name="Lucena T."/>
        </authorList>
    </citation>
    <scope>NUCLEOTIDE SEQUENCE</scope>
    <source>
        <strain evidence="1">CECT 7929</strain>
    </source>
</reference>
<evidence type="ECO:0000313" key="2">
    <source>
        <dbReference type="Proteomes" id="UP000838672"/>
    </source>
</evidence>
<keyword evidence="1" id="KW-0378">Hydrolase</keyword>
<dbReference type="EC" id="3.1.3.-" evidence="1"/>